<protein>
    <submittedName>
        <fullName evidence="1">Uncharacterized protein</fullName>
    </submittedName>
</protein>
<reference evidence="1 2" key="1">
    <citation type="submission" date="2018-02" db="EMBL/GenBank/DDBJ databases">
        <title>The genomes of Aspergillus section Nigri reveals drivers in fungal speciation.</title>
        <authorList>
            <consortium name="DOE Joint Genome Institute"/>
            <person name="Vesth T.C."/>
            <person name="Nybo J."/>
            <person name="Theobald S."/>
            <person name="Brandl J."/>
            <person name="Frisvad J.C."/>
            <person name="Nielsen K.F."/>
            <person name="Lyhne E.K."/>
            <person name="Kogle M.E."/>
            <person name="Kuo A."/>
            <person name="Riley R."/>
            <person name="Clum A."/>
            <person name="Nolan M."/>
            <person name="Lipzen A."/>
            <person name="Salamov A."/>
            <person name="Henrissat B."/>
            <person name="Wiebenga A."/>
            <person name="De vries R.P."/>
            <person name="Grigoriev I.V."/>
            <person name="Mortensen U.H."/>
            <person name="Andersen M.R."/>
            <person name="Baker S.E."/>
        </authorList>
    </citation>
    <scope>NUCLEOTIDE SEQUENCE [LARGE SCALE GENOMIC DNA]</scope>
    <source>
        <strain evidence="1 2">CBS 121593</strain>
    </source>
</reference>
<organism evidence="1 2">
    <name type="scientific">Aspergillus ibericus CBS 121593</name>
    <dbReference type="NCBI Taxonomy" id="1448316"/>
    <lineage>
        <taxon>Eukaryota</taxon>
        <taxon>Fungi</taxon>
        <taxon>Dikarya</taxon>
        <taxon>Ascomycota</taxon>
        <taxon>Pezizomycotina</taxon>
        <taxon>Eurotiomycetes</taxon>
        <taxon>Eurotiomycetidae</taxon>
        <taxon>Eurotiales</taxon>
        <taxon>Aspergillaceae</taxon>
        <taxon>Aspergillus</taxon>
        <taxon>Aspergillus subgen. Circumdati</taxon>
    </lineage>
</organism>
<evidence type="ECO:0000313" key="1">
    <source>
        <dbReference type="EMBL" id="RAL03455.1"/>
    </source>
</evidence>
<gene>
    <name evidence="1" type="ORF">BO80DRAFT_422919</name>
</gene>
<sequence>MAIGGWIGSRPVRGPVTATLGPCPSSYPSDLSCLLPLLPGLWTDSYPVDKDGPYRDGPISADTITSKQLRRYLRHGKHYLPRYIGAIRVAGRVFLSTERAATNLRWGCGIRHGGRGHAGPCWMDGGATYIRYREVCPA</sequence>
<name>A0A395H8H7_9EURO</name>
<dbReference type="VEuPathDB" id="FungiDB:BO80DRAFT_422919"/>
<dbReference type="Proteomes" id="UP000249402">
    <property type="component" value="Unassembled WGS sequence"/>
</dbReference>
<keyword evidence="2" id="KW-1185">Reference proteome</keyword>
<evidence type="ECO:0000313" key="2">
    <source>
        <dbReference type="Proteomes" id="UP000249402"/>
    </source>
</evidence>
<dbReference type="GeneID" id="37223792"/>
<dbReference type="RefSeq" id="XP_025577782.1">
    <property type="nucleotide sequence ID" value="XM_025718927.1"/>
</dbReference>
<dbReference type="AlphaFoldDB" id="A0A395H8H7"/>
<proteinExistence type="predicted"/>
<accession>A0A395H8H7</accession>
<dbReference type="EMBL" id="KZ824427">
    <property type="protein sequence ID" value="RAL03455.1"/>
    <property type="molecule type" value="Genomic_DNA"/>
</dbReference>